<dbReference type="EMBL" id="CP158299">
    <property type="protein sequence ID" value="XBV84947.1"/>
    <property type="molecule type" value="Genomic_DNA"/>
</dbReference>
<dbReference type="RefSeq" id="WP_350242984.1">
    <property type="nucleotide sequence ID" value="NZ_CP158299.1"/>
</dbReference>
<dbReference type="AlphaFoldDB" id="A0AAU7U987"/>
<reference evidence="1" key="1">
    <citation type="submission" date="2024-06" db="EMBL/GenBank/DDBJ databases">
        <title>Draft Genome Sequence of Deinococcus sonorensis Type Strain KR-87, a Biofilm Producing Representative of the Genus Deinococcus.</title>
        <authorList>
            <person name="Boren L.S."/>
            <person name="Grosso R.A."/>
            <person name="Hugenberg-Cox A.N."/>
            <person name="Hill J.T.E."/>
            <person name="Albert C.M."/>
            <person name="Tuohy J.M."/>
        </authorList>
    </citation>
    <scope>NUCLEOTIDE SEQUENCE</scope>
    <source>
        <strain evidence="1">KR-87</strain>
    </source>
</reference>
<sequence>MSSTQQLRKAQPQTALTRSHSLAEQRMELARQQQTLPVVRALPIDFGDR</sequence>
<evidence type="ECO:0000313" key="1">
    <source>
        <dbReference type="EMBL" id="XBV84947.1"/>
    </source>
</evidence>
<dbReference type="KEGG" id="dsc:ABOD76_16090"/>
<proteinExistence type="predicted"/>
<name>A0AAU7U987_9DEIO</name>
<organism evidence="1">
    <name type="scientific">Deinococcus sonorensis KR-87</name>
    <dbReference type="NCBI Taxonomy" id="694439"/>
    <lineage>
        <taxon>Bacteria</taxon>
        <taxon>Thermotogati</taxon>
        <taxon>Deinococcota</taxon>
        <taxon>Deinococci</taxon>
        <taxon>Deinococcales</taxon>
        <taxon>Deinococcaceae</taxon>
        <taxon>Deinococcus</taxon>
    </lineage>
</organism>
<protein>
    <submittedName>
        <fullName evidence="1">Uncharacterized protein</fullName>
    </submittedName>
</protein>
<accession>A0AAU7U987</accession>
<gene>
    <name evidence="1" type="ORF">ABOD76_16090</name>
</gene>